<evidence type="ECO:0000256" key="12">
    <source>
        <dbReference type="ARBA" id="ARBA00023002"/>
    </source>
</evidence>
<keyword evidence="14" id="KW-0805">Transcription regulation</keyword>
<organism evidence="27 28">
    <name type="scientific">Astatotilapia calliptera</name>
    <name type="common">Eastern happy</name>
    <name type="synonym">Chromis callipterus</name>
    <dbReference type="NCBI Taxonomy" id="8154"/>
    <lineage>
        <taxon>Eukaryota</taxon>
        <taxon>Metazoa</taxon>
        <taxon>Chordata</taxon>
        <taxon>Craniata</taxon>
        <taxon>Vertebrata</taxon>
        <taxon>Euteleostomi</taxon>
        <taxon>Actinopterygii</taxon>
        <taxon>Neopterygii</taxon>
        <taxon>Teleostei</taxon>
        <taxon>Neoteleostei</taxon>
        <taxon>Acanthomorphata</taxon>
        <taxon>Ovalentaria</taxon>
        <taxon>Cichlomorphae</taxon>
        <taxon>Cichliformes</taxon>
        <taxon>Cichlidae</taxon>
        <taxon>African cichlids</taxon>
        <taxon>Pseudocrenilabrinae</taxon>
        <taxon>Haplochromini</taxon>
        <taxon>Astatotilapia</taxon>
    </lineage>
</organism>
<evidence type="ECO:0000259" key="26">
    <source>
        <dbReference type="PROSITE" id="PS51805"/>
    </source>
</evidence>
<evidence type="ECO:0000256" key="18">
    <source>
        <dbReference type="ARBA" id="ARBA00054423"/>
    </source>
</evidence>
<feature type="compositionally biased region" description="Low complexity" evidence="23">
    <location>
        <begin position="533"/>
        <end position="544"/>
    </location>
</feature>
<reference evidence="27 28" key="1">
    <citation type="submission" date="2018-05" db="EMBL/GenBank/DDBJ databases">
        <authorList>
            <person name="Datahose"/>
        </authorList>
    </citation>
    <scope>NUCLEOTIDE SEQUENCE</scope>
</reference>
<evidence type="ECO:0000256" key="19">
    <source>
        <dbReference type="ARBA" id="ARBA00069270"/>
    </source>
</evidence>
<feature type="region of interest" description="Disordered" evidence="23">
    <location>
        <begin position="533"/>
        <end position="562"/>
    </location>
</feature>
<evidence type="ECO:0000256" key="9">
    <source>
        <dbReference type="ARBA" id="ARBA00022853"/>
    </source>
</evidence>
<dbReference type="SMART" id="SM00249">
    <property type="entry name" value="PHD"/>
    <property type="match status" value="1"/>
</dbReference>
<dbReference type="Gene3D" id="3.30.40.10">
    <property type="entry name" value="Zinc/RING finger domain, C3HC4 (zinc finger)"/>
    <property type="match status" value="1"/>
</dbReference>
<dbReference type="PROSITE" id="PS51184">
    <property type="entry name" value="JMJC"/>
    <property type="match status" value="1"/>
</dbReference>
<dbReference type="Pfam" id="PF02373">
    <property type="entry name" value="JmjC"/>
    <property type="match status" value="1"/>
</dbReference>
<dbReference type="AlphaFoldDB" id="A0AAX7U6U7"/>
<keyword evidence="28" id="KW-1185">Reference proteome</keyword>
<dbReference type="SMART" id="SM00333">
    <property type="entry name" value="TUDOR"/>
    <property type="match status" value="2"/>
</dbReference>
<name>A0AAX7U6U7_ASTCA</name>
<keyword evidence="15" id="KW-0804">Transcription</keyword>
<dbReference type="InterPro" id="IPR034732">
    <property type="entry name" value="EPHD"/>
</dbReference>
<dbReference type="PROSITE" id="PS51805">
    <property type="entry name" value="EPHD"/>
    <property type="match status" value="1"/>
</dbReference>
<keyword evidence="8" id="KW-0862">Zinc</keyword>
<feature type="region of interest" description="Disordered" evidence="23">
    <location>
        <begin position="1"/>
        <end position="41"/>
    </location>
</feature>
<evidence type="ECO:0000256" key="13">
    <source>
        <dbReference type="ARBA" id="ARBA00023004"/>
    </source>
</evidence>
<feature type="domain" description="JmjC" evidence="25">
    <location>
        <begin position="234"/>
        <end position="400"/>
    </location>
</feature>
<keyword evidence="9" id="KW-0156">Chromatin regulator</keyword>
<comment type="catalytic activity">
    <reaction evidence="17">
        <text>N(6),N(6),N(6)-trimethyl-L-lysyl(9)-[histone H3] + 2 2-oxoglutarate + 2 O2 = N(6)-methyl-L-lysyl(9)-[histone H3] + 2 formaldehyde + 2 succinate + 2 CO2</text>
        <dbReference type="Rhea" id="RHEA:60200"/>
        <dbReference type="Rhea" id="RHEA-COMP:15538"/>
        <dbReference type="Rhea" id="RHEA-COMP:15542"/>
        <dbReference type="ChEBI" id="CHEBI:15379"/>
        <dbReference type="ChEBI" id="CHEBI:16526"/>
        <dbReference type="ChEBI" id="CHEBI:16810"/>
        <dbReference type="ChEBI" id="CHEBI:16842"/>
        <dbReference type="ChEBI" id="CHEBI:30031"/>
        <dbReference type="ChEBI" id="CHEBI:61929"/>
        <dbReference type="ChEBI" id="CHEBI:61961"/>
        <dbReference type="EC" id="1.14.11.66"/>
    </reaction>
</comment>
<reference evidence="27" key="3">
    <citation type="submission" date="2025-08" db="UniProtKB">
        <authorList>
            <consortium name="Ensembl"/>
        </authorList>
    </citation>
    <scope>IDENTIFICATION</scope>
</reference>
<keyword evidence="5" id="KW-0479">Metal-binding</keyword>
<dbReference type="Pfam" id="PF18104">
    <property type="entry name" value="Tudor_2"/>
    <property type="match status" value="1"/>
</dbReference>
<dbReference type="InterPro" id="IPR003349">
    <property type="entry name" value="JmjN"/>
</dbReference>
<dbReference type="GO" id="GO:0005634">
    <property type="term" value="C:nucleus"/>
    <property type="evidence" value="ECO:0007669"/>
    <property type="project" value="UniProtKB-SubCell"/>
</dbReference>
<protein>
    <recommendedName>
        <fullName evidence="19">Lysine-specific demethylase 4B</fullName>
        <ecNumber evidence="4">1.14.11.66</ecNumber>
    </recommendedName>
    <alternativeName>
        <fullName evidence="20">JmjC domain-containing histone demethylation protein 3B</fullName>
    </alternativeName>
    <alternativeName>
        <fullName evidence="21">Jumonji domain-containing protein 2B</fullName>
    </alternativeName>
    <alternativeName>
        <fullName evidence="22">[histone H3]-trimethyl-L-lysine(9) demethylase 4B</fullName>
    </alternativeName>
</protein>
<evidence type="ECO:0000259" key="25">
    <source>
        <dbReference type="PROSITE" id="PS51184"/>
    </source>
</evidence>
<keyword evidence="10" id="KW-0223">Dioxygenase</keyword>
<reference evidence="28" key="2">
    <citation type="submission" date="2023-03" db="EMBL/GenBank/DDBJ databases">
        <authorList>
            <consortium name="Wellcome Sanger Institute Data Sharing"/>
        </authorList>
    </citation>
    <scope>NUCLEOTIDE SEQUENCE [LARGE SCALE GENOMIC DNA]</scope>
</reference>
<dbReference type="Gene3D" id="2.60.120.650">
    <property type="entry name" value="Cupin"/>
    <property type="match status" value="1"/>
</dbReference>
<dbReference type="SUPFAM" id="SSF63748">
    <property type="entry name" value="Tudor/PWWP/MBT"/>
    <property type="match status" value="2"/>
</dbReference>
<keyword evidence="7" id="KW-0863">Zinc-finger</keyword>
<evidence type="ECO:0000256" key="16">
    <source>
        <dbReference type="ARBA" id="ARBA00023242"/>
    </source>
</evidence>
<gene>
    <name evidence="27" type="primary">KDM4B</name>
</gene>
<evidence type="ECO:0000256" key="17">
    <source>
        <dbReference type="ARBA" id="ARBA00049349"/>
    </source>
</evidence>
<comment type="cofactor">
    <cofactor evidence="1">
        <name>Fe(2+)</name>
        <dbReference type="ChEBI" id="CHEBI:29033"/>
    </cofactor>
</comment>
<evidence type="ECO:0000256" key="5">
    <source>
        <dbReference type="ARBA" id="ARBA00022723"/>
    </source>
</evidence>
<feature type="compositionally biased region" description="Pro residues" evidence="23">
    <location>
        <begin position="14"/>
        <end position="28"/>
    </location>
</feature>
<evidence type="ECO:0000256" key="2">
    <source>
        <dbReference type="ARBA" id="ARBA00004123"/>
    </source>
</evidence>
<dbReference type="InterPro" id="IPR040477">
    <property type="entry name" value="KDM4-like_Tudor"/>
</dbReference>
<evidence type="ECO:0000256" key="1">
    <source>
        <dbReference type="ARBA" id="ARBA00001954"/>
    </source>
</evidence>
<evidence type="ECO:0000256" key="6">
    <source>
        <dbReference type="ARBA" id="ARBA00022737"/>
    </source>
</evidence>
<evidence type="ECO:0000313" key="27">
    <source>
        <dbReference type="Ensembl" id="ENSACLP00000065019.1"/>
    </source>
</evidence>
<keyword evidence="13" id="KW-0408">Iron</keyword>
<dbReference type="SUPFAM" id="SSF51197">
    <property type="entry name" value="Clavaminate synthase-like"/>
    <property type="match status" value="1"/>
</dbReference>
<dbReference type="FunFam" id="2.60.120.650:FF:000003">
    <property type="entry name" value="Lysine-specific demethylase 4D"/>
    <property type="match status" value="1"/>
</dbReference>
<comment type="function">
    <text evidence="18">Histone demethylase that specifically demethylates 'Lys-9' of histone H3, thereby playing a role in histone code. Does not demethylate histone H3 'Lys-4', H3 'Lys-27', H3 'Lys-36' nor H4 'Lys-20'. Only able to demethylate trimethylated H3 'Lys-9', with a weaker activity than KDM4A, KDM4C and KDM4D. Demethylation of Lys residue generates formaldehyde and succinate. Plays a critical role in the development of the central nervous system (CNS).</text>
</comment>
<dbReference type="InterPro" id="IPR002999">
    <property type="entry name" value="Tudor"/>
</dbReference>
<dbReference type="PROSITE" id="PS51183">
    <property type="entry name" value="JMJN"/>
    <property type="match status" value="1"/>
</dbReference>
<dbReference type="Pfam" id="PF13832">
    <property type="entry name" value="zf-HC5HC2H_2"/>
    <property type="match status" value="1"/>
</dbReference>
<evidence type="ECO:0000259" key="24">
    <source>
        <dbReference type="PROSITE" id="PS51183"/>
    </source>
</evidence>
<evidence type="ECO:0000256" key="20">
    <source>
        <dbReference type="ARBA" id="ARBA00076122"/>
    </source>
</evidence>
<dbReference type="Pfam" id="PF02375">
    <property type="entry name" value="JmjN"/>
    <property type="match status" value="1"/>
</dbReference>
<evidence type="ECO:0000256" key="4">
    <source>
        <dbReference type="ARBA" id="ARBA00012900"/>
    </source>
</evidence>
<dbReference type="InterPro" id="IPR013083">
    <property type="entry name" value="Znf_RING/FYVE/PHD"/>
</dbReference>
<dbReference type="Gene3D" id="3.10.330.70">
    <property type="match status" value="1"/>
</dbReference>
<dbReference type="EC" id="1.14.11.66" evidence="4"/>
<feature type="region of interest" description="Disordered" evidence="23">
    <location>
        <begin position="575"/>
        <end position="619"/>
    </location>
</feature>
<dbReference type="InterPro" id="IPR003347">
    <property type="entry name" value="JmjC_dom"/>
</dbReference>
<dbReference type="FunFam" id="3.10.330.70:FF:000001">
    <property type="entry name" value="Putative lysine-specific demethylase 4a"/>
    <property type="match status" value="1"/>
</dbReference>
<keyword evidence="12" id="KW-0560">Oxidoreductase</keyword>
<accession>A0AAX7U6U7</accession>
<evidence type="ECO:0000256" key="21">
    <source>
        <dbReference type="ARBA" id="ARBA00080011"/>
    </source>
</evidence>
<proteinExistence type="inferred from homology"/>
<keyword evidence="6" id="KW-0677">Repeat</keyword>
<evidence type="ECO:0000256" key="15">
    <source>
        <dbReference type="ARBA" id="ARBA00023163"/>
    </source>
</evidence>
<evidence type="ECO:0000256" key="3">
    <source>
        <dbReference type="ARBA" id="ARBA00009711"/>
    </source>
</evidence>
<dbReference type="Ensembl" id="ENSACLT00000088969.1">
    <property type="protein sequence ID" value="ENSACLP00000065019.1"/>
    <property type="gene ID" value="ENSACLG00000025150.2"/>
</dbReference>
<feature type="compositionally biased region" description="Basic and acidic residues" evidence="23">
    <location>
        <begin position="577"/>
        <end position="586"/>
    </location>
</feature>
<dbReference type="InterPro" id="IPR001965">
    <property type="entry name" value="Znf_PHD"/>
</dbReference>
<feature type="domain" description="PHD-type" evidence="26">
    <location>
        <begin position="747"/>
        <end position="861"/>
    </location>
</feature>
<evidence type="ECO:0000256" key="22">
    <source>
        <dbReference type="ARBA" id="ARBA00082446"/>
    </source>
</evidence>
<dbReference type="Gene3D" id="2.30.30.140">
    <property type="match status" value="1"/>
</dbReference>
<dbReference type="PANTHER" id="PTHR10694:SF7">
    <property type="entry name" value="[HISTONE H3]-TRIMETHYL-L-LYSINE(9) DEMETHYLASE"/>
    <property type="match status" value="1"/>
</dbReference>
<dbReference type="GO" id="GO:0008270">
    <property type="term" value="F:zinc ion binding"/>
    <property type="evidence" value="ECO:0007669"/>
    <property type="project" value="UniProtKB-KW"/>
</dbReference>
<comment type="similarity">
    <text evidence="3">Belongs to the JHDM3 histone demethylase family.</text>
</comment>
<dbReference type="FunFam" id="3.30.40.10:FF:000029">
    <property type="entry name" value="lysine-specific demethylase 4C isoform X1"/>
    <property type="match status" value="1"/>
</dbReference>
<evidence type="ECO:0000256" key="14">
    <source>
        <dbReference type="ARBA" id="ARBA00023015"/>
    </source>
</evidence>
<evidence type="ECO:0000256" key="10">
    <source>
        <dbReference type="ARBA" id="ARBA00022964"/>
    </source>
</evidence>
<dbReference type="GO" id="GO:0000785">
    <property type="term" value="C:chromatin"/>
    <property type="evidence" value="ECO:0007669"/>
    <property type="project" value="TreeGrafter"/>
</dbReference>
<keyword evidence="16" id="KW-0539">Nucleus</keyword>
<evidence type="ECO:0000256" key="7">
    <source>
        <dbReference type="ARBA" id="ARBA00022771"/>
    </source>
</evidence>
<dbReference type="GeneTree" id="ENSGT00940000159248"/>
<comment type="subcellular location">
    <subcellularLocation>
        <location evidence="2">Nucleus</location>
    </subcellularLocation>
</comment>
<evidence type="ECO:0000256" key="8">
    <source>
        <dbReference type="ARBA" id="ARBA00022833"/>
    </source>
</evidence>
<feature type="domain" description="JmjN" evidence="24">
    <location>
        <begin position="106"/>
        <end position="148"/>
    </location>
</feature>
<reference evidence="27" key="4">
    <citation type="submission" date="2025-09" db="UniProtKB">
        <authorList>
            <consortium name="Ensembl"/>
        </authorList>
    </citation>
    <scope>IDENTIFICATION</scope>
</reference>
<sequence>MATDMPMEDVLGPHPAPASSTPPDPVSPPTLSSNEAQNQIPTLEPAIAENLNKVVISEHNAAPHLNPVQPADPNVAPELVPGAEVSPVPLPAPLPPAAAKNPSCKIMTFRPTMEEFKDFAKYIAYMESQGAHRAGLAKVIPPAGWKPRKSYDTIEDMVIPAPISQVVTGQSGLFTQYNIQKKSMTVGEYRKLANSKKYCTPRHKDFDDLERKYWKNLTFVSPLYGADVSGSIYDENIEEWNIGHLNTLLDMVEQECGIVIEGVNTPYLYFGMWKTTFAWHTEDMDLYSINYLHFGQSKSWYSVPPEHGKRLERLAQGFFPGSSQGCDAFLRHKMTLISPSILKKYGIPFNRITQNEGEFMITFPYGYHAGFNHGFNCAESTNFATLRWVDYGKMATLCSCRKDMVKISMDVFVRRLQPVRYDLWKQGKDTTVLDHLKPTELTSPELESWREHRVAQRANLLRRAMQKMKQFRRLKLEEVKVLAEEGIELNAVEYQRQVEEREAQRRKEKEARLAREAMITLEALEREEQQAAEAAAKVVETPAAEGEKKKQRKPKKISSGQNAITGFEEAFKQFATSDDKNSKRDTATYPKRKIPTEIKKSRRHPLSKPPTRSPLSIVKQDPASDKGMWISKQEHLWQNHSPNFLAEKAFNAAVAALKPHCAVCSLFCPYTKKDVSTDNETLGASFPRHGSLTRPLVPEMCFSVGAGNTEPPPTNYHIGEDGTSLLICCSSCQMQVHASKYKTEKILAECCLCNLRGGALKTTTDNRWVHVICAIAVAEARFIDAIERGPVDVSAVPETRKNLKCVFCHGKVASQNRGACIQCTYENCATSFHVTCAQIAGVVMTPADWPYVVSVTCHKHKKVTPKVSAKPGKLPTLGQRVIGRNANSWYYHCTVIGMARQTFYEVNFDDGSYCDNLYPENIMSHDCLRSGPPKVGELVVVGTHEGKILNASFVKPHIHKLYQVEFQDQSQLMVKHSEIFQLNQELPKRVRARLVTSGIQMDAETPMDIGVALTDPLTGSPLISDPLLSSESVPFQSTLNSNPLLSAPSLPSLPAQHMSDSYTPSSGYVSYMKTLLHSHFPQEDGPEPLY</sequence>
<dbReference type="SMART" id="SM00558">
    <property type="entry name" value="JmjC"/>
    <property type="match status" value="1"/>
</dbReference>
<dbReference type="Proteomes" id="UP000265100">
    <property type="component" value="Chromosome 15"/>
</dbReference>
<keyword evidence="11" id="KW-0007">Acetylation</keyword>
<dbReference type="GO" id="GO:0010468">
    <property type="term" value="P:regulation of gene expression"/>
    <property type="evidence" value="ECO:0007669"/>
    <property type="project" value="TreeGrafter"/>
</dbReference>
<dbReference type="SMART" id="SM00545">
    <property type="entry name" value="JmjN"/>
    <property type="match status" value="1"/>
</dbReference>
<evidence type="ECO:0000256" key="11">
    <source>
        <dbReference type="ARBA" id="ARBA00022990"/>
    </source>
</evidence>
<evidence type="ECO:0000256" key="23">
    <source>
        <dbReference type="SAM" id="MobiDB-lite"/>
    </source>
</evidence>
<dbReference type="PANTHER" id="PTHR10694">
    <property type="entry name" value="LYSINE-SPECIFIC DEMETHYLASE"/>
    <property type="match status" value="1"/>
</dbReference>
<dbReference type="GO" id="GO:0140684">
    <property type="term" value="F:histone H3K9me2/H3K9me3 demethylase activity"/>
    <property type="evidence" value="ECO:0007669"/>
    <property type="project" value="UniProtKB-EC"/>
</dbReference>
<evidence type="ECO:0000313" key="28">
    <source>
        <dbReference type="Proteomes" id="UP000265100"/>
    </source>
</evidence>